<feature type="signal peptide" evidence="2">
    <location>
        <begin position="1"/>
        <end position="20"/>
    </location>
</feature>
<dbReference type="RefSeq" id="WP_283417313.1">
    <property type="nucleotide sequence ID" value="NZ_FXUO01000006.1"/>
</dbReference>
<evidence type="ECO:0000256" key="1">
    <source>
        <dbReference type="ARBA" id="ARBA00022729"/>
    </source>
</evidence>
<evidence type="ECO:0000313" key="5">
    <source>
        <dbReference type="Proteomes" id="UP001158050"/>
    </source>
</evidence>
<comment type="caution">
    <text evidence="4">The sequence shown here is derived from an EMBL/GenBank/DDBJ whole genome shotgun (WGS) entry which is preliminary data.</text>
</comment>
<organism evidence="4 5">
    <name type="scientific">Epilithonimonas pallida</name>
    <dbReference type="NCBI Taxonomy" id="373671"/>
    <lineage>
        <taxon>Bacteria</taxon>
        <taxon>Pseudomonadati</taxon>
        <taxon>Bacteroidota</taxon>
        <taxon>Flavobacteriia</taxon>
        <taxon>Flavobacteriales</taxon>
        <taxon>Weeksellaceae</taxon>
        <taxon>Chryseobacterium group</taxon>
        <taxon>Epilithonimonas</taxon>
    </lineage>
</organism>
<dbReference type="NCBIfam" id="TIGR04183">
    <property type="entry name" value="Por_Secre_tail"/>
    <property type="match status" value="1"/>
</dbReference>
<gene>
    <name evidence="4" type="ORF">SAMN05421679_106129</name>
</gene>
<reference evidence="4 5" key="1">
    <citation type="submission" date="2017-05" db="EMBL/GenBank/DDBJ databases">
        <authorList>
            <person name="Varghese N."/>
            <person name="Submissions S."/>
        </authorList>
    </citation>
    <scope>NUCLEOTIDE SEQUENCE [LARGE SCALE GENOMIC DNA]</scope>
    <source>
        <strain evidence="4 5">DSM 18015</strain>
    </source>
</reference>
<name>A0ABY1R596_9FLAO</name>
<evidence type="ECO:0000313" key="4">
    <source>
        <dbReference type="EMBL" id="SMP94772.1"/>
    </source>
</evidence>
<dbReference type="EMBL" id="FXUO01000006">
    <property type="protein sequence ID" value="SMP94772.1"/>
    <property type="molecule type" value="Genomic_DNA"/>
</dbReference>
<evidence type="ECO:0000256" key="2">
    <source>
        <dbReference type="SAM" id="SignalP"/>
    </source>
</evidence>
<feature type="domain" description="Secretion system C-terminal sorting" evidence="3">
    <location>
        <begin position="236"/>
        <end position="287"/>
    </location>
</feature>
<accession>A0ABY1R596</accession>
<dbReference type="InterPro" id="IPR026444">
    <property type="entry name" value="Secre_tail"/>
</dbReference>
<dbReference type="Proteomes" id="UP001158050">
    <property type="component" value="Unassembled WGS sequence"/>
</dbReference>
<keyword evidence="5" id="KW-1185">Reference proteome</keyword>
<dbReference type="Gene3D" id="2.60.40.3620">
    <property type="match status" value="2"/>
</dbReference>
<protein>
    <submittedName>
        <fullName evidence="4">Por secretion system C-terminal sorting domain-containing protein</fullName>
    </submittedName>
</protein>
<evidence type="ECO:0000259" key="3">
    <source>
        <dbReference type="Pfam" id="PF18962"/>
    </source>
</evidence>
<feature type="chain" id="PRO_5045660252" evidence="2">
    <location>
        <begin position="21"/>
        <end position="289"/>
    </location>
</feature>
<proteinExistence type="predicted"/>
<keyword evidence="1 2" id="KW-0732">Signal</keyword>
<sequence length="289" mass="31438">MIKKLFLGLCLILASFVCNAQTISLTGQQFNNWNNDIDLAPSISGVLYTATNVTLVPGEVKFRENHSWTNSWGSGSFPVGVGILSGANINVTTGGIYNITFNKLTGVYAFVLTAFPRVSICGQNIGTAWTTDIFLNTVDGITYNLNNCSMPVGEFKFRLEAGWLVSWGNSGTSLFPNGIAVLAGGNINATVAGNFNVSFNVVTGAYIFTQTLAISDTTKKQIVLNTLVKNDLKFSDQVRNVQVYSMDGRVINSYENVSTINLSTLSNGEYILKIKTKDNEMFSQKIIKN</sequence>
<dbReference type="Pfam" id="PF18962">
    <property type="entry name" value="Por_Secre_tail"/>
    <property type="match status" value="1"/>
</dbReference>